<sequence>MTSMILKSLALATVLVASAPAFAAPSDPQQKTVLKYEAKTGQYCLTEPAMTGTRINRKTCRTSAQWSEAGLNMPKPTELAQK</sequence>
<dbReference type="OrthoDB" id="7476939at2"/>
<feature type="signal peptide" evidence="1">
    <location>
        <begin position="1"/>
        <end position="23"/>
    </location>
</feature>
<dbReference type="Proteomes" id="UP000244013">
    <property type="component" value="Unassembled WGS sequence"/>
</dbReference>
<accession>A0A2T5U7F8</accession>
<protein>
    <submittedName>
        <fullName evidence="2">Uncharacterized protein</fullName>
    </submittedName>
</protein>
<dbReference type="EMBL" id="QAYE01000003">
    <property type="protein sequence ID" value="PTW47411.1"/>
    <property type="molecule type" value="Genomic_DNA"/>
</dbReference>
<comment type="caution">
    <text evidence="2">The sequence shown here is derived from an EMBL/GenBank/DDBJ whole genome shotgun (WGS) entry which is preliminary data.</text>
</comment>
<feature type="chain" id="PRO_5015494487" evidence="1">
    <location>
        <begin position="24"/>
        <end position="82"/>
    </location>
</feature>
<organism evidence="2 3">
    <name type="scientific">Sphingomonas faeni</name>
    <dbReference type="NCBI Taxonomy" id="185950"/>
    <lineage>
        <taxon>Bacteria</taxon>
        <taxon>Pseudomonadati</taxon>
        <taxon>Pseudomonadota</taxon>
        <taxon>Alphaproteobacteria</taxon>
        <taxon>Sphingomonadales</taxon>
        <taxon>Sphingomonadaceae</taxon>
        <taxon>Sphingomonas</taxon>
    </lineage>
</organism>
<dbReference type="RefSeq" id="WP_107953670.1">
    <property type="nucleotide sequence ID" value="NZ_QAYE01000003.1"/>
</dbReference>
<keyword evidence="1" id="KW-0732">Signal</keyword>
<gene>
    <name evidence="2" type="ORF">C8J25_103129</name>
</gene>
<dbReference type="AlphaFoldDB" id="A0A2T5U7F8"/>
<name>A0A2T5U7F8_9SPHN</name>
<evidence type="ECO:0000313" key="3">
    <source>
        <dbReference type="Proteomes" id="UP000244013"/>
    </source>
</evidence>
<reference evidence="2 3" key="1">
    <citation type="submission" date="2018-04" db="EMBL/GenBank/DDBJ databases">
        <title>Genomic Encyclopedia of Type Strains, Phase III (KMG-III): the genomes of soil and plant-associated and newly described type strains.</title>
        <authorList>
            <person name="Whitman W."/>
        </authorList>
    </citation>
    <scope>NUCLEOTIDE SEQUENCE [LARGE SCALE GENOMIC DNA]</scope>
    <source>
        <strain evidence="2 3">MA-olki</strain>
    </source>
</reference>
<proteinExistence type="predicted"/>
<evidence type="ECO:0000313" key="2">
    <source>
        <dbReference type="EMBL" id="PTW47411.1"/>
    </source>
</evidence>
<dbReference type="GeneID" id="91005484"/>
<evidence type="ECO:0000256" key="1">
    <source>
        <dbReference type="SAM" id="SignalP"/>
    </source>
</evidence>